<accession>A0ABS4FV22</accession>
<reference evidence="1 2" key="1">
    <citation type="submission" date="2021-03" db="EMBL/GenBank/DDBJ databases">
        <title>Genomic Encyclopedia of Type Strains, Phase IV (KMG-IV): sequencing the most valuable type-strain genomes for metagenomic binning, comparative biology and taxonomic classification.</title>
        <authorList>
            <person name="Goeker M."/>
        </authorList>
    </citation>
    <scope>NUCLEOTIDE SEQUENCE [LARGE SCALE GENOMIC DNA]</scope>
    <source>
        <strain evidence="1 2">DSM 14349</strain>
    </source>
</reference>
<dbReference type="EMBL" id="JAGGKG010000015">
    <property type="protein sequence ID" value="MBP1906384.1"/>
    <property type="molecule type" value="Genomic_DNA"/>
</dbReference>
<sequence>MDTVLVKEFRANQLECIHRGSICIVNNEGKVIQYAGDPHYIAFTRSSAKPIQAIPGVRAGIIEHYGLSEADIAVMVASHRGEEDHMGTLNEMLQKIGVDEQKLVCAPSLPLNQEATINILRHGGDRRRLYHNCSGKHLGALAYSQMKGYSLEDYADPQHPVQQEIVQTLAQLANLSQDDITIGVDGCGFPVFALPLSALATAYMKLANPQLIQDQATAAAVATITKAMNKHPRLVAGTGMVDSILLEDDNIVAKGGFKGVYAFALKKEQLGITFKIADGSEEEWGLVVTSILEQLQYDRPKTIQKLKQAFPNSIYNDAGNEVGTSICEFKLERH</sequence>
<dbReference type="Pfam" id="PF06089">
    <property type="entry name" value="Asparaginase_II"/>
    <property type="match status" value="1"/>
</dbReference>
<proteinExistence type="predicted"/>
<gene>
    <name evidence="1" type="ORF">J2Z32_003034</name>
</gene>
<keyword evidence="2" id="KW-1185">Reference proteome</keyword>
<dbReference type="InterPro" id="IPR010349">
    <property type="entry name" value="Asparaginase_II"/>
</dbReference>
<evidence type="ECO:0000313" key="1">
    <source>
        <dbReference type="EMBL" id="MBP1906384.1"/>
    </source>
</evidence>
<organism evidence="1 2">
    <name type="scientific">Paenibacillus turicensis</name>
    <dbReference type="NCBI Taxonomy" id="160487"/>
    <lineage>
        <taxon>Bacteria</taxon>
        <taxon>Bacillati</taxon>
        <taxon>Bacillota</taxon>
        <taxon>Bacilli</taxon>
        <taxon>Bacillales</taxon>
        <taxon>Paenibacillaceae</taxon>
        <taxon>Paenibacillus</taxon>
    </lineage>
</organism>
<protein>
    <submittedName>
        <fullName evidence="1">L-asparaginase II</fullName>
    </submittedName>
</protein>
<name>A0ABS4FV22_9BACL</name>
<dbReference type="RefSeq" id="WP_210089985.1">
    <property type="nucleotide sequence ID" value="NZ_JAGGKG010000015.1"/>
</dbReference>
<dbReference type="PANTHER" id="PTHR42110">
    <property type="entry name" value="L-ASPARAGINASE, PUTATIVE (AFU_ORTHOLOGUE AFUA_3G11890)-RELATED"/>
    <property type="match status" value="1"/>
</dbReference>
<dbReference type="Proteomes" id="UP001519272">
    <property type="component" value="Unassembled WGS sequence"/>
</dbReference>
<evidence type="ECO:0000313" key="2">
    <source>
        <dbReference type="Proteomes" id="UP001519272"/>
    </source>
</evidence>
<comment type="caution">
    <text evidence="1">The sequence shown here is derived from an EMBL/GenBank/DDBJ whole genome shotgun (WGS) entry which is preliminary data.</text>
</comment>
<dbReference type="PANTHER" id="PTHR42110:SF1">
    <property type="entry name" value="L-ASPARAGINASE, PUTATIVE (AFU_ORTHOLOGUE AFUA_3G11890)-RELATED"/>
    <property type="match status" value="1"/>
</dbReference>